<accession>Q2W687</accession>
<dbReference type="STRING" id="342108.amb1834"/>
<dbReference type="EMBL" id="AP007255">
    <property type="protein sequence ID" value="BAE50638.1"/>
    <property type="molecule type" value="Genomic_DNA"/>
</dbReference>
<dbReference type="SUPFAM" id="SSF88659">
    <property type="entry name" value="Sigma3 and sigma4 domains of RNA polymerase sigma factors"/>
    <property type="match status" value="1"/>
</dbReference>
<dbReference type="GO" id="GO:0006352">
    <property type="term" value="P:DNA-templated transcription initiation"/>
    <property type="evidence" value="ECO:0007669"/>
    <property type="project" value="InterPro"/>
</dbReference>
<dbReference type="GO" id="GO:0016987">
    <property type="term" value="F:sigma factor activity"/>
    <property type="evidence" value="ECO:0007669"/>
    <property type="project" value="UniProtKB-KW"/>
</dbReference>
<evidence type="ECO:0000256" key="3">
    <source>
        <dbReference type="ARBA" id="ARBA00023082"/>
    </source>
</evidence>
<evidence type="ECO:0000256" key="2">
    <source>
        <dbReference type="ARBA" id="ARBA00023015"/>
    </source>
</evidence>
<dbReference type="PANTHER" id="PTHR43133">
    <property type="entry name" value="RNA POLYMERASE ECF-TYPE SIGMA FACTO"/>
    <property type="match status" value="1"/>
</dbReference>
<dbReference type="InterPro" id="IPR013325">
    <property type="entry name" value="RNA_pol_sigma_r2"/>
</dbReference>
<keyword evidence="8" id="KW-0240">DNA-directed RNA polymerase</keyword>
<dbReference type="InterPro" id="IPR013324">
    <property type="entry name" value="RNA_pol_sigma_r3/r4-like"/>
</dbReference>
<dbReference type="Pfam" id="PF08281">
    <property type="entry name" value="Sigma70_r4_2"/>
    <property type="match status" value="1"/>
</dbReference>
<dbReference type="CDD" id="cd06171">
    <property type="entry name" value="Sigma70_r4"/>
    <property type="match status" value="1"/>
</dbReference>
<dbReference type="SUPFAM" id="SSF88946">
    <property type="entry name" value="Sigma2 domain of RNA polymerase sigma factors"/>
    <property type="match status" value="1"/>
</dbReference>
<feature type="domain" description="RNA polymerase sigma-70 region 2" evidence="6">
    <location>
        <begin position="8"/>
        <end position="69"/>
    </location>
</feature>
<dbReference type="InterPro" id="IPR014284">
    <property type="entry name" value="RNA_pol_sigma-70_dom"/>
</dbReference>
<dbReference type="InterPro" id="IPR039425">
    <property type="entry name" value="RNA_pol_sigma-70-like"/>
</dbReference>
<evidence type="ECO:0000259" key="7">
    <source>
        <dbReference type="Pfam" id="PF08281"/>
    </source>
</evidence>
<dbReference type="GO" id="GO:0000428">
    <property type="term" value="C:DNA-directed RNA polymerase complex"/>
    <property type="evidence" value="ECO:0007669"/>
    <property type="project" value="UniProtKB-KW"/>
</dbReference>
<dbReference type="Proteomes" id="UP000007058">
    <property type="component" value="Chromosome"/>
</dbReference>
<dbReference type="KEGG" id="mag:amb1834"/>
<dbReference type="HOGENOM" id="CLU_047691_1_3_5"/>
<keyword evidence="4" id="KW-0238">DNA-binding</keyword>
<dbReference type="InterPro" id="IPR036388">
    <property type="entry name" value="WH-like_DNA-bd_sf"/>
</dbReference>
<keyword evidence="9" id="KW-1185">Reference proteome</keyword>
<keyword evidence="3" id="KW-0731">Sigma factor</keyword>
<evidence type="ECO:0000313" key="9">
    <source>
        <dbReference type="Proteomes" id="UP000007058"/>
    </source>
</evidence>
<keyword evidence="2" id="KW-0805">Transcription regulation</keyword>
<dbReference type="PANTHER" id="PTHR43133:SF8">
    <property type="entry name" value="RNA POLYMERASE SIGMA FACTOR HI_1459-RELATED"/>
    <property type="match status" value="1"/>
</dbReference>
<dbReference type="GO" id="GO:0003677">
    <property type="term" value="F:DNA binding"/>
    <property type="evidence" value="ECO:0007669"/>
    <property type="project" value="UniProtKB-KW"/>
</dbReference>
<evidence type="ECO:0000256" key="4">
    <source>
        <dbReference type="ARBA" id="ARBA00023125"/>
    </source>
</evidence>
<protein>
    <submittedName>
        <fullName evidence="8">DNA-directed RNA polymerase specialized sigma subunit, sigma24 homolog</fullName>
    </submittedName>
</protein>
<dbReference type="Pfam" id="PF04542">
    <property type="entry name" value="Sigma70_r2"/>
    <property type="match status" value="1"/>
</dbReference>
<dbReference type="AlphaFoldDB" id="Q2W687"/>
<gene>
    <name evidence="8" type="ordered locus">amb1834</name>
</gene>
<evidence type="ECO:0000256" key="1">
    <source>
        <dbReference type="ARBA" id="ARBA00010641"/>
    </source>
</evidence>
<sequence>MTTLDLMAHRGELLRFVQGMVGNAHLAEDLVQETLLRAVAAQQAFAGRSRPLTWLSAIALNALRDHFRRPATRREESAAPEDFAGLADQCEDAVTALMKAEMGDCITAHLSALPDRLREVLVLHDMGGAGHAEVAAALGITEGNARVLLHRARAALRERLGKHCRIDLGGDPVPCSPREDRRP</sequence>
<organism evidence="8 9">
    <name type="scientific">Paramagnetospirillum magneticum (strain ATCC 700264 / AMB-1)</name>
    <name type="common">Magnetospirillum magneticum</name>
    <dbReference type="NCBI Taxonomy" id="342108"/>
    <lineage>
        <taxon>Bacteria</taxon>
        <taxon>Pseudomonadati</taxon>
        <taxon>Pseudomonadota</taxon>
        <taxon>Alphaproteobacteria</taxon>
        <taxon>Rhodospirillales</taxon>
        <taxon>Magnetospirillaceae</taxon>
        <taxon>Paramagnetospirillum</taxon>
    </lineage>
</organism>
<dbReference type="RefSeq" id="WP_011384239.1">
    <property type="nucleotide sequence ID" value="NC_007626.1"/>
</dbReference>
<reference evidence="8 9" key="1">
    <citation type="journal article" date="2005" name="DNA Res.">
        <title>Complete genome sequence of the facultative anaerobic magnetotactic bacterium Magnetospirillum sp. strain AMB-1.</title>
        <authorList>
            <person name="Matsunaga T."/>
            <person name="Okamura Y."/>
            <person name="Fukuda Y."/>
            <person name="Wahyudi A.T."/>
            <person name="Murase Y."/>
            <person name="Takeyama H."/>
        </authorList>
    </citation>
    <scope>NUCLEOTIDE SEQUENCE [LARGE SCALE GENOMIC DNA]</scope>
    <source>
        <strain evidence="9">ATCC 700264 / AMB-1</strain>
    </source>
</reference>
<dbReference type="NCBIfam" id="TIGR02937">
    <property type="entry name" value="sigma70-ECF"/>
    <property type="match status" value="1"/>
</dbReference>
<feature type="domain" description="RNA polymerase sigma factor 70 region 4 type 2" evidence="7">
    <location>
        <begin position="105"/>
        <end position="156"/>
    </location>
</feature>
<dbReference type="InterPro" id="IPR013249">
    <property type="entry name" value="RNA_pol_sigma70_r4_t2"/>
</dbReference>
<dbReference type="Gene3D" id="1.10.1740.10">
    <property type="match status" value="1"/>
</dbReference>
<dbReference type="Gene3D" id="1.10.10.10">
    <property type="entry name" value="Winged helix-like DNA-binding domain superfamily/Winged helix DNA-binding domain"/>
    <property type="match status" value="1"/>
</dbReference>
<dbReference type="OrthoDB" id="9794372at2"/>
<name>Q2W687_PARM1</name>
<evidence type="ECO:0000313" key="8">
    <source>
        <dbReference type="EMBL" id="BAE50638.1"/>
    </source>
</evidence>
<keyword evidence="5" id="KW-0804">Transcription</keyword>
<dbReference type="InterPro" id="IPR007627">
    <property type="entry name" value="RNA_pol_sigma70_r2"/>
</dbReference>
<comment type="similarity">
    <text evidence="1">Belongs to the sigma-70 factor family. ECF subfamily.</text>
</comment>
<proteinExistence type="inferred from homology"/>
<evidence type="ECO:0000259" key="6">
    <source>
        <dbReference type="Pfam" id="PF04542"/>
    </source>
</evidence>
<evidence type="ECO:0000256" key="5">
    <source>
        <dbReference type="ARBA" id="ARBA00023163"/>
    </source>
</evidence>